<accession>A0A0H2M619</accession>
<dbReference type="Proteomes" id="UP000035170">
    <property type="component" value="Unassembled WGS sequence"/>
</dbReference>
<dbReference type="RefSeq" id="WP_047787429.1">
    <property type="nucleotide sequence ID" value="NZ_JZWI01000051.1"/>
</dbReference>
<protein>
    <recommendedName>
        <fullName evidence="3">ATPase with chaperone activity</fullName>
    </recommendedName>
</protein>
<evidence type="ECO:0000313" key="1">
    <source>
        <dbReference type="EMBL" id="KLN52500.1"/>
    </source>
</evidence>
<evidence type="ECO:0008006" key="3">
    <source>
        <dbReference type="Google" id="ProtNLM"/>
    </source>
</evidence>
<proteinExistence type="predicted"/>
<dbReference type="PATRIC" id="fig|34073.19.peg.6546"/>
<dbReference type="AlphaFoldDB" id="A0A0H2M619"/>
<dbReference type="EMBL" id="JZWI01000051">
    <property type="protein sequence ID" value="KLN52500.1"/>
    <property type="molecule type" value="Genomic_DNA"/>
</dbReference>
<name>A0A0H2M619_VARPD</name>
<reference evidence="1 2" key="1">
    <citation type="submission" date="2015-03" db="EMBL/GenBank/DDBJ databases">
        <title>Genome sequence of Variovorax paradoxus TBEA6.</title>
        <authorList>
            <person name="Poehlein A."/>
            <person name="Schuldes J."/>
            <person name="Wuebbeler J.H."/>
            <person name="Hiessl S."/>
            <person name="Steinbuechel A."/>
            <person name="Daniel R."/>
        </authorList>
    </citation>
    <scope>NUCLEOTIDE SEQUENCE [LARGE SCALE GENOMIC DNA]</scope>
    <source>
        <strain evidence="1 2">TBEA6</strain>
    </source>
</reference>
<sequence>MSDDNQIFIPPSFFAVYSDARQRLSEPIGVVRERYEICEDLASHLVGHAQIQHHTEVPVESEILRRIHAGLATPEAGVSAAEAGWIVQRLAELLGWPGPEPAPAPAPAED</sequence>
<comment type="caution">
    <text evidence="1">The sequence shown here is derived from an EMBL/GenBank/DDBJ whole genome shotgun (WGS) entry which is preliminary data.</text>
</comment>
<gene>
    <name evidence="1" type="ORF">VPARA_63600</name>
</gene>
<evidence type="ECO:0000313" key="2">
    <source>
        <dbReference type="Proteomes" id="UP000035170"/>
    </source>
</evidence>
<keyword evidence="2" id="KW-1185">Reference proteome</keyword>
<organism evidence="1 2">
    <name type="scientific">Variovorax paradoxus</name>
    <dbReference type="NCBI Taxonomy" id="34073"/>
    <lineage>
        <taxon>Bacteria</taxon>
        <taxon>Pseudomonadati</taxon>
        <taxon>Pseudomonadota</taxon>
        <taxon>Betaproteobacteria</taxon>
        <taxon>Burkholderiales</taxon>
        <taxon>Comamonadaceae</taxon>
        <taxon>Variovorax</taxon>
    </lineage>
</organism>